<dbReference type="GO" id="GO:0016301">
    <property type="term" value="F:kinase activity"/>
    <property type="evidence" value="ECO:0007669"/>
    <property type="project" value="UniProtKB-KW"/>
</dbReference>
<sequence>MFVTIGVPAPGVEFSAERAEIMDAYLAALRLDNSVLTASGVVEELIAQVNSVLDDVVGRILAAEGPDSMEPAGTSRLLAFDIGTSRAQRGIHPVESLRAATTLFETTLPVLIRRFAPNDGLGAMRISRILHESIMDRVALASLSYVKLLLDKLQASRREERVRIARELHDRVLHSMGLTLQQLDLYRHAALNGQPNLAKIDAAIGSLAEAVRSVQQLTAELRRSIGNGGLEPALRAYMRENVPDRITVTLTVRGDCKGLPADIAEELYLIVREAARNAVKHADPTNLVLRVDVDNAVVNATVTDDGAGFDPTDRDRFGGGLPSMQERAQLLNGRITMTSQVGSGTTVEVSVPLPDSFR</sequence>
<organism evidence="5 6">
    <name type="scientific">Luedemannella flava</name>
    <dbReference type="NCBI Taxonomy" id="349316"/>
    <lineage>
        <taxon>Bacteria</taxon>
        <taxon>Bacillati</taxon>
        <taxon>Actinomycetota</taxon>
        <taxon>Actinomycetes</taxon>
        <taxon>Micromonosporales</taxon>
        <taxon>Micromonosporaceae</taxon>
        <taxon>Luedemannella</taxon>
    </lineage>
</organism>
<keyword evidence="2 5" id="KW-0418">Kinase</keyword>
<protein>
    <submittedName>
        <fullName evidence="5">Histidine kinase</fullName>
    </submittedName>
</protein>
<dbReference type="Gene3D" id="3.30.565.10">
    <property type="entry name" value="Histidine kinase-like ATPase, C-terminal domain"/>
    <property type="match status" value="1"/>
</dbReference>
<dbReference type="Pfam" id="PF07730">
    <property type="entry name" value="HisKA_3"/>
    <property type="match status" value="1"/>
</dbReference>
<dbReference type="Pfam" id="PF02518">
    <property type="entry name" value="HATPase_c"/>
    <property type="match status" value="1"/>
</dbReference>
<dbReference type="PROSITE" id="PS50109">
    <property type="entry name" value="HIS_KIN"/>
    <property type="match status" value="1"/>
</dbReference>
<name>A0ABN2LU70_9ACTN</name>
<dbReference type="Proteomes" id="UP001500218">
    <property type="component" value="Unassembled WGS sequence"/>
</dbReference>
<evidence type="ECO:0000256" key="2">
    <source>
        <dbReference type="ARBA" id="ARBA00022777"/>
    </source>
</evidence>
<dbReference type="InterPro" id="IPR005467">
    <property type="entry name" value="His_kinase_dom"/>
</dbReference>
<accession>A0ABN2LU70</accession>
<comment type="caution">
    <text evidence="5">The sequence shown here is derived from an EMBL/GenBank/DDBJ whole genome shotgun (WGS) entry which is preliminary data.</text>
</comment>
<evidence type="ECO:0000256" key="3">
    <source>
        <dbReference type="ARBA" id="ARBA00023012"/>
    </source>
</evidence>
<proteinExistence type="predicted"/>
<dbReference type="CDD" id="cd16917">
    <property type="entry name" value="HATPase_UhpB-NarQ-NarX-like"/>
    <property type="match status" value="1"/>
</dbReference>
<keyword evidence="3" id="KW-0902">Two-component regulatory system</keyword>
<reference evidence="5 6" key="1">
    <citation type="journal article" date="2019" name="Int. J. Syst. Evol. Microbiol.">
        <title>The Global Catalogue of Microorganisms (GCM) 10K type strain sequencing project: providing services to taxonomists for standard genome sequencing and annotation.</title>
        <authorList>
            <consortium name="The Broad Institute Genomics Platform"/>
            <consortium name="The Broad Institute Genome Sequencing Center for Infectious Disease"/>
            <person name="Wu L."/>
            <person name="Ma J."/>
        </authorList>
    </citation>
    <scope>NUCLEOTIDE SEQUENCE [LARGE SCALE GENOMIC DNA]</scope>
    <source>
        <strain evidence="5 6">JCM 13250</strain>
    </source>
</reference>
<dbReference type="InterPro" id="IPR036890">
    <property type="entry name" value="HATPase_C_sf"/>
</dbReference>
<evidence type="ECO:0000313" key="6">
    <source>
        <dbReference type="Proteomes" id="UP001500218"/>
    </source>
</evidence>
<dbReference type="SUPFAM" id="SSF55874">
    <property type="entry name" value="ATPase domain of HSP90 chaperone/DNA topoisomerase II/histidine kinase"/>
    <property type="match status" value="1"/>
</dbReference>
<dbReference type="PANTHER" id="PTHR24421">
    <property type="entry name" value="NITRATE/NITRITE SENSOR PROTEIN NARX-RELATED"/>
    <property type="match status" value="1"/>
</dbReference>
<dbReference type="EMBL" id="BAAALT010000053">
    <property type="protein sequence ID" value="GAA1799576.1"/>
    <property type="molecule type" value="Genomic_DNA"/>
</dbReference>
<evidence type="ECO:0000313" key="5">
    <source>
        <dbReference type="EMBL" id="GAA1799576.1"/>
    </source>
</evidence>
<dbReference type="Gene3D" id="1.20.5.1930">
    <property type="match status" value="1"/>
</dbReference>
<dbReference type="SMART" id="SM00387">
    <property type="entry name" value="HATPase_c"/>
    <property type="match status" value="1"/>
</dbReference>
<dbReference type="InterPro" id="IPR050482">
    <property type="entry name" value="Sensor_HK_TwoCompSys"/>
</dbReference>
<dbReference type="InterPro" id="IPR003594">
    <property type="entry name" value="HATPase_dom"/>
</dbReference>
<evidence type="ECO:0000256" key="1">
    <source>
        <dbReference type="ARBA" id="ARBA00022679"/>
    </source>
</evidence>
<keyword evidence="1" id="KW-0808">Transferase</keyword>
<gene>
    <name evidence="5" type="ORF">GCM10009682_21500</name>
</gene>
<evidence type="ECO:0000259" key="4">
    <source>
        <dbReference type="PROSITE" id="PS50109"/>
    </source>
</evidence>
<keyword evidence="6" id="KW-1185">Reference proteome</keyword>
<dbReference type="InterPro" id="IPR011712">
    <property type="entry name" value="Sig_transdc_His_kin_sub3_dim/P"/>
</dbReference>
<feature type="domain" description="Histidine kinase" evidence="4">
    <location>
        <begin position="266"/>
        <end position="355"/>
    </location>
</feature>